<protein>
    <submittedName>
        <fullName evidence="2">Uncharacterized protein</fullName>
    </submittedName>
</protein>
<reference evidence="2 3" key="1">
    <citation type="submission" date="2023-07" db="EMBL/GenBank/DDBJ databases">
        <title>Genomic Encyclopedia of Type Strains, Phase IV (KMG-IV): sequencing the most valuable type-strain genomes for metagenomic binning, comparative biology and taxonomic classification.</title>
        <authorList>
            <person name="Goeker M."/>
        </authorList>
    </citation>
    <scope>NUCLEOTIDE SEQUENCE [LARGE SCALE GENOMIC DNA]</scope>
    <source>
        <strain evidence="2 3">DSM 19619</strain>
    </source>
</reference>
<keyword evidence="3" id="KW-1185">Reference proteome</keyword>
<feature type="compositionally biased region" description="Low complexity" evidence="1">
    <location>
        <begin position="44"/>
        <end position="59"/>
    </location>
</feature>
<accession>A0ABU0JIE7</accession>
<dbReference type="Proteomes" id="UP001242480">
    <property type="component" value="Unassembled WGS sequence"/>
</dbReference>
<feature type="region of interest" description="Disordered" evidence="1">
    <location>
        <begin position="15"/>
        <end position="61"/>
    </location>
</feature>
<name>A0ABU0JIE7_9HYPH</name>
<comment type="caution">
    <text evidence="2">The sequence shown here is derived from an EMBL/GenBank/DDBJ whole genome shotgun (WGS) entry which is preliminary data.</text>
</comment>
<evidence type="ECO:0000313" key="2">
    <source>
        <dbReference type="EMBL" id="MDQ0474050.1"/>
    </source>
</evidence>
<dbReference type="RefSeq" id="WP_307283032.1">
    <property type="nucleotide sequence ID" value="NZ_JAUSVX010000020.1"/>
</dbReference>
<evidence type="ECO:0000313" key="3">
    <source>
        <dbReference type="Proteomes" id="UP001242480"/>
    </source>
</evidence>
<evidence type="ECO:0000256" key="1">
    <source>
        <dbReference type="SAM" id="MobiDB-lite"/>
    </source>
</evidence>
<proteinExistence type="predicted"/>
<organism evidence="2 3">
    <name type="scientific">Labrys wisconsinensis</name>
    <dbReference type="NCBI Taxonomy" id="425677"/>
    <lineage>
        <taxon>Bacteria</taxon>
        <taxon>Pseudomonadati</taxon>
        <taxon>Pseudomonadota</taxon>
        <taxon>Alphaproteobacteria</taxon>
        <taxon>Hyphomicrobiales</taxon>
        <taxon>Xanthobacteraceae</taxon>
        <taxon>Labrys</taxon>
    </lineage>
</organism>
<gene>
    <name evidence="2" type="ORF">QO011_007089</name>
</gene>
<sequence>MALSSFHAASAGRDPILKIPVPLSRTPGNAMPAVPARTGSGRSPHAPDAAPPIAVAAGPERPVRRIGLARA</sequence>
<dbReference type="EMBL" id="JAUSVX010000020">
    <property type="protein sequence ID" value="MDQ0474050.1"/>
    <property type="molecule type" value="Genomic_DNA"/>
</dbReference>